<dbReference type="InterPro" id="IPR016205">
    <property type="entry name" value="Glycerol_DH"/>
</dbReference>
<dbReference type="GO" id="GO:0046872">
    <property type="term" value="F:metal ion binding"/>
    <property type="evidence" value="ECO:0007669"/>
    <property type="project" value="UniProtKB-KW"/>
</dbReference>
<feature type="binding site" evidence="3">
    <location>
        <position position="274"/>
    </location>
    <ligand>
        <name>glycerol</name>
        <dbReference type="ChEBI" id="CHEBI:17754"/>
    </ligand>
</feature>
<dbReference type="SUPFAM" id="SSF56796">
    <property type="entry name" value="Dehydroquinate synthase-like"/>
    <property type="match status" value="1"/>
</dbReference>
<evidence type="ECO:0000259" key="5">
    <source>
        <dbReference type="Pfam" id="PF00465"/>
    </source>
</evidence>
<dbReference type="CDD" id="cd08171">
    <property type="entry name" value="GlyDH-like"/>
    <property type="match status" value="1"/>
</dbReference>
<dbReference type="PATRIC" id="fig|999408.3.peg.609"/>
<dbReference type="HOGENOM" id="CLU_044754_3_1_9"/>
<evidence type="ECO:0000313" key="7">
    <source>
        <dbReference type="Proteomes" id="UP000013085"/>
    </source>
</evidence>
<keyword evidence="2" id="KW-0560">Oxidoreductase</keyword>
<feature type="domain" description="Alcohol dehydrogenase iron-type/glycerol dehydrogenase GldA" evidence="5">
    <location>
        <begin position="11"/>
        <end position="155"/>
    </location>
</feature>
<dbReference type="Proteomes" id="UP000013085">
    <property type="component" value="Unassembled WGS sequence"/>
</dbReference>
<keyword evidence="4" id="KW-0520">NAD</keyword>
<keyword evidence="1 3" id="KW-0479">Metal-binding</keyword>
<protein>
    <recommendedName>
        <fullName evidence="5">Alcohol dehydrogenase iron-type/glycerol dehydrogenase GldA domain-containing protein</fullName>
    </recommendedName>
</protein>
<dbReference type="PIRSF" id="PIRSF000112">
    <property type="entry name" value="Glycerol_dehydrogenase"/>
    <property type="match status" value="1"/>
</dbReference>
<organism evidence="6 7">
    <name type="scientific">[Clostridium] clostridioforme 90A8</name>
    <dbReference type="NCBI Taxonomy" id="999408"/>
    <lineage>
        <taxon>Bacteria</taxon>
        <taxon>Bacillati</taxon>
        <taxon>Bacillota</taxon>
        <taxon>Clostridia</taxon>
        <taxon>Lachnospirales</taxon>
        <taxon>Lachnospiraceae</taxon>
        <taxon>Enterocloster</taxon>
    </lineage>
</organism>
<proteinExistence type="predicted"/>
<dbReference type="Gene3D" id="3.40.50.1970">
    <property type="match status" value="1"/>
</dbReference>
<keyword evidence="3" id="KW-0862">Zinc</keyword>
<evidence type="ECO:0000256" key="4">
    <source>
        <dbReference type="PIRSR" id="PIRSR000112-3"/>
    </source>
</evidence>
<name>A0A0E2HF18_9FIRM</name>
<dbReference type="PANTHER" id="PTHR43616">
    <property type="entry name" value="GLYCEROL DEHYDROGENASE"/>
    <property type="match status" value="1"/>
</dbReference>
<evidence type="ECO:0000256" key="2">
    <source>
        <dbReference type="ARBA" id="ARBA00023002"/>
    </source>
</evidence>
<dbReference type="EMBL" id="AGYR01000005">
    <property type="protein sequence ID" value="ENZ19186.1"/>
    <property type="molecule type" value="Genomic_DNA"/>
</dbReference>
<reference evidence="6 7" key="1">
    <citation type="submission" date="2013-01" db="EMBL/GenBank/DDBJ databases">
        <title>The Genome Sequence of Clostridium clostridioforme 90A8.</title>
        <authorList>
            <consortium name="The Broad Institute Genome Sequencing Platform"/>
            <person name="Earl A."/>
            <person name="Ward D."/>
            <person name="Feldgarden M."/>
            <person name="Gevers D."/>
            <person name="Courvalin P."/>
            <person name="Lambert T."/>
            <person name="Walker B."/>
            <person name="Young S.K."/>
            <person name="Zeng Q."/>
            <person name="Gargeya S."/>
            <person name="Fitzgerald M."/>
            <person name="Haas B."/>
            <person name="Abouelleil A."/>
            <person name="Alvarado L."/>
            <person name="Arachchi H.M."/>
            <person name="Berlin A.M."/>
            <person name="Chapman S.B."/>
            <person name="Dewar J."/>
            <person name="Goldberg J."/>
            <person name="Griggs A."/>
            <person name="Gujja S."/>
            <person name="Hansen M."/>
            <person name="Howarth C."/>
            <person name="Imamovic A."/>
            <person name="Larimer J."/>
            <person name="McCowan C."/>
            <person name="Murphy C."/>
            <person name="Neiman D."/>
            <person name="Pearson M."/>
            <person name="Priest M."/>
            <person name="Roberts A."/>
            <person name="Saif S."/>
            <person name="Shea T."/>
            <person name="Sisk P."/>
            <person name="Sykes S."/>
            <person name="Wortman J."/>
            <person name="Nusbaum C."/>
            <person name="Birren B."/>
        </authorList>
    </citation>
    <scope>NUCLEOTIDE SEQUENCE [LARGE SCALE GENOMIC DNA]</scope>
    <source>
        <strain evidence="6 7">90A8</strain>
    </source>
</reference>
<accession>A0A0E2HF18</accession>
<dbReference type="RefSeq" id="WP_002586684.1">
    <property type="nucleotide sequence ID" value="NZ_KB850987.1"/>
</dbReference>
<evidence type="ECO:0000256" key="1">
    <source>
        <dbReference type="ARBA" id="ARBA00022723"/>
    </source>
</evidence>
<feature type="binding site" evidence="3">
    <location>
        <position position="172"/>
    </location>
    <ligand>
        <name>glycerol</name>
        <dbReference type="ChEBI" id="CHEBI:17754"/>
    </ligand>
</feature>
<feature type="binding site" evidence="3">
    <location>
        <position position="256"/>
    </location>
    <ligand>
        <name>glycerol</name>
        <dbReference type="ChEBI" id="CHEBI:17754"/>
    </ligand>
</feature>
<dbReference type="Pfam" id="PF00465">
    <property type="entry name" value="Fe-ADH"/>
    <property type="match status" value="1"/>
</dbReference>
<comment type="caution">
    <text evidence="6">The sequence shown here is derived from an EMBL/GenBank/DDBJ whole genome shotgun (WGS) entry which is preliminary data.</text>
</comment>
<evidence type="ECO:0000313" key="6">
    <source>
        <dbReference type="EMBL" id="ENZ19186.1"/>
    </source>
</evidence>
<dbReference type="GO" id="GO:0016614">
    <property type="term" value="F:oxidoreductase activity, acting on CH-OH group of donors"/>
    <property type="evidence" value="ECO:0007669"/>
    <property type="project" value="InterPro"/>
</dbReference>
<feature type="binding site" evidence="4">
    <location>
        <position position="126"/>
    </location>
    <ligand>
        <name>NAD(+)</name>
        <dbReference type="ChEBI" id="CHEBI:57540"/>
    </ligand>
</feature>
<gene>
    <name evidence="6" type="ORF">HMPREF1090_00570</name>
</gene>
<feature type="binding site" evidence="4">
    <location>
        <position position="132"/>
    </location>
    <ligand>
        <name>NAD(+)</name>
        <dbReference type="ChEBI" id="CHEBI:57540"/>
    </ligand>
</feature>
<feature type="binding site" evidence="4">
    <location>
        <begin position="95"/>
        <end position="99"/>
    </location>
    <ligand>
        <name>NAD(+)</name>
        <dbReference type="ChEBI" id="CHEBI:57540"/>
    </ligand>
</feature>
<dbReference type="Gene3D" id="1.20.1090.10">
    <property type="entry name" value="Dehydroquinate synthase-like - alpha domain"/>
    <property type="match status" value="1"/>
</dbReference>
<dbReference type="PANTHER" id="PTHR43616:SF3">
    <property type="entry name" value="HYDROXYCARBOXYLATE DEHYDROGENASE A"/>
    <property type="match status" value="1"/>
</dbReference>
<evidence type="ECO:0000256" key="3">
    <source>
        <dbReference type="PIRSR" id="PIRSR000112-1"/>
    </source>
</evidence>
<comment type="cofactor">
    <cofactor evidence="3">
        <name>Zn(2+)</name>
        <dbReference type="ChEBI" id="CHEBI:29105"/>
    </cofactor>
    <text evidence="3">Binds 1 zinc ion per subunit.</text>
</comment>
<dbReference type="GeneID" id="57962563"/>
<dbReference type="AlphaFoldDB" id="A0A0E2HF18"/>
<dbReference type="InterPro" id="IPR001670">
    <property type="entry name" value="ADH_Fe/GldA"/>
</dbReference>
<sequence length="359" mass="39718">MNQYHSIYLPRFTMGEDAFGTFPERIGRGRRAAVICGKQAWEASKDYVLPSLERAEIILTGAVVYGKDATWENVKRLEGEPAVREADVILAVGGGKCIDTAKVVGDRLSRPVYTIPSIASNCAPITQISILYHEDGSFRKIFKLKNVPVHCFINPKLTLAAPVRYLWAGIGDAMAKHVESAWSAKAGESLDYGSALGITAGSMCFYPMLEKAEKAMEDAAKGVISRELEETILNIIISPGIVSVSAHPDYNGGIAHALFYGMTSRRCIEERHLHGEVVAYGMLVNLMVDQDWEKLSRAWRLSKAIKLPICLGDLELDPTDPLEDVLKMTMENQELKHTPYPVTKEMLREAITALETYQA</sequence>